<sequence>MKKRISESVLCEIFKIGPVIASGAFGQIHICFEGQLQRVRILKKISKHDTEIHGGVKYVDSELRGMGLVGGHPLFVQLYNFYETEYSYCNGSCLKTLKCPSKGAWT</sequence>
<organism evidence="1 2">
    <name type="scientific">Thelohanellus kitauei</name>
    <name type="common">Myxosporean</name>
    <dbReference type="NCBI Taxonomy" id="669202"/>
    <lineage>
        <taxon>Eukaryota</taxon>
        <taxon>Metazoa</taxon>
        <taxon>Cnidaria</taxon>
        <taxon>Myxozoa</taxon>
        <taxon>Myxosporea</taxon>
        <taxon>Bivalvulida</taxon>
        <taxon>Platysporina</taxon>
        <taxon>Myxobolidae</taxon>
        <taxon>Thelohanellus</taxon>
    </lineage>
</organism>
<dbReference type="Gene3D" id="3.30.200.20">
    <property type="entry name" value="Phosphorylase Kinase, domain 1"/>
    <property type="match status" value="1"/>
</dbReference>
<dbReference type="EMBL" id="JWZT01003198">
    <property type="protein sequence ID" value="KII67414.1"/>
    <property type="molecule type" value="Genomic_DNA"/>
</dbReference>
<name>A0A0C2IPK4_THEKT</name>
<evidence type="ECO:0008006" key="3">
    <source>
        <dbReference type="Google" id="ProtNLM"/>
    </source>
</evidence>
<dbReference type="AlphaFoldDB" id="A0A0C2IPK4"/>
<keyword evidence="2" id="KW-1185">Reference proteome</keyword>
<evidence type="ECO:0000313" key="1">
    <source>
        <dbReference type="EMBL" id="KII67414.1"/>
    </source>
</evidence>
<protein>
    <recommendedName>
        <fullName evidence="3">Protein kinase domain-containing protein</fullName>
    </recommendedName>
</protein>
<dbReference type="Proteomes" id="UP000031668">
    <property type="component" value="Unassembled WGS sequence"/>
</dbReference>
<gene>
    <name evidence="1" type="ORF">RF11_08426</name>
</gene>
<dbReference type="SUPFAM" id="SSF56112">
    <property type="entry name" value="Protein kinase-like (PK-like)"/>
    <property type="match status" value="1"/>
</dbReference>
<comment type="caution">
    <text evidence="1">The sequence shown here is derived from an EMBL/GenBank/DDBJ whole genome shotgun (WGS) entry which is preliminary data.</text>
</comment>
<accession>A0A0C2IPK4</accession>
<evidence type="ECO:0000313" key="2">
    <source>
        <dbReference type="Proteomes" id="UP000031668"/>
    </source>
</evidence>
<dbReference type="InterPro" id="IPR011009">
    <property type="entry name" value="Kinase-like_dom_sf"/>
</dbReference>
<reference evidence="1 2" key="1">
    <citation type="journal article" date="2014" name="Genome Biol. Evol.">
        <title>The genome of the myxosporean Thelohanellus kitauei shows adaptations to nutrient acquisition within its fish host.</title>
        <authorList>
            <person name="Yang Y."/>
            <person name="Xiong J."/>
            <person name="Zhou Z."/>
            <person name="Huo F."/>
            <person name="Miao W."/>
            <person name="Ran C."/>
            <person name="Liu Y."/>
            <person name="Zhang J."/>
            <person name="Feng J."/>
            <person name="Wang M."/>
            <person name="Wang M."/>
            <person name="Wang L."/>
            <person name="Yao B."/>
        </authorList>
    </citation>
    <scope>NUCLEOTIDE SEQUENCE [LARGE SCALE GENOMIC DNA]</scope>
    <source>
        <strain evidence="1">Wuqing</strain>
    </source>
</reference>
<proteinExistence type="predicted"/>